<feature type="domain" description="EF-hand" evidence="4">
    <location>
        <begin position="39"/>
        <end position="74"/>
    </location>
</feature>
<evidence type="ECO:0000256" key="1">
    <source>
        <dbReference type="ARBA" id="ARBA00022723"/>
    </source>
</evidence>
<evidence type="ECO:0000256" key="2">
    <source>
        <dbReference type="ARBA" id="ARBA00022737"/>
    </source>
</evidence>
<evidence type="ECO:0000313" key="6">
    <source>
        <dbReference type="Proteomes" id="UP000822688"/>
    </source>
</evidence>
<feature type="domain" description="EF-hand" evidence="4">
    <location>
        <begin position="75"/>
        <end position="110"/>
    </location>
</feature>
<dbReference type="FunFam" id="1.10.238.10:FF:000003">
    <property type="entry name" value="Calmodulin A"/>
    <property type="match status" value="1"/>
</dbReference>
<sequence>MKLRLRSGSKKGTSRKELQAEETVAVVAAPVVNGTPENLIVKELSVTFAVFDRNADGRISKAELGDVLSSLGEELSELELDELMAKVDGDGDGYIDLGEFISFHTEKRSGRAGDDSSRALSAGGDGVEWSEEKRALLAAFDVFDVDKDGYICAEELRRVMCSLGDEHTSLAECRHMISCVDKDGDQKVDFSEFQCLMMSGAV</sequence>
<protein>
    <recommendedName>
        <fullName evidence="4">EF-hand domain-containing protein</fullName>
    </recommendedName>
</protein>
<evidence type="ECO:0000313" key="5">
    <source>
        <dbReference type="EMBL" id="KAG0590185.1"/>
    </source>
</evidence>
<keyword evidence="1" id="KW-0479">Metal-binding</keyword>
<dbReference type="SMART" id="SM00054">
    <property type="entry name" value="EFh"/>
    <property type="match status" value="4"/>
</dbReference>
<dbReference type="GO" id="GO:0043226">
    <property type="term" value="C:organelle"/>
    <property type="evidence" value="ECO:0007669"/>
    <property type="project" value="UniProtKB-ARBA"/>
</dbReference>
<dbReference type="OrthoDB" id="26525at2759"/>
<organism evidence="5 6">
    <name type="scientific">Ceratodon purpureus</name>
    <name type="common">Fire moss</name>
    <name type="synonym">Dicranum purpureum</name>
    <dbReference type="NCBI Taxonomy" id="3225"/>
    <lineage>
        <taxon>Eukaryota</taxon>
        <taxon>Viridiplantae</taxon>
        <taxon>Streptophyta</taxon>
        <taxon>Embryophyta</taxon>
        <taxon>Bryophyta</taxon>
        <taxon>Bryophytina</taxon>
        <taxon>Bryopsida</taxon>
        <taxon>Dicranidae</taxon>
        <taxon>Pseudoditrichales</taxon>
        <taxon>Ditrichaceae</taxon>
        <taxon>Ceratodon</taxon>
    </lineage>
</organism>
<dbReference type="FunFam" id="1.10.238.10:FF:000178">
    <property type="entry name" value="Calmodulin-2 A"/>
    <property type="match status" value="1"/>
</dbReference>
<dbReference type="PROSITE" id="PS50222">
    <property type="entry name" value="EF_HAND_2"/>
    <property type="match status" value="4"/>
</dbReference>
<feature type="domain" description="EF-hand" evidence="4">
    <location>
        <begin position="168"/>
        <end position="202"/>
    </location>
</feature>
<name>A0A8T0J3Q1_CERPU</name>
<dbReference type="Gene3D" id="1.10.238.10">
    <property type="entry name" value="EF-hand"/>
    <property type="match status" value="2"/>
</dbReference>
<keyword evidence="2" id="KW-0677">Repeat</keyword>
<dbReference type="CDD" id="cd00051">
    <property type="entry name" value="EFh"/>
    <property type="match status" value="2"/>
</dbReference>
<dbReference type="Pfam" id="PF13499">
    <property type="entry name" value="EF-hand_7"/>
    <property type="match status" value="2"/>
</dbReference>
<evidence type="ECO:0000259" key="4">
    <source>
        <dbReference type="PROSITE" id="PS50222"/>
    </source>
</evidence>
<keyword evidence="3" id="KW-0106">Calcium</keyword>
<proteinExistence type="predicted"/>
<gene>
    <name evidence="5" type="ORF">KC19_1G079200</name>
</gene>
<feature type="domain" description="EF-hand" evidence="4">
    <location>
        <begin position="131"/>
        <end position="166"/>
    </location>
</feature>
<reference evidence="5" key="1">
    <citation type="submission" date="2020-06" db="EMBL/GenBank/DDBJ databases">
        <title>WGS assembly of Ceratodon purpureus strain R40.</title>
        <authorList>
            <person name="Carey S.B."/>
            <person name="Jenkins J."/>
            <person name="Shu S."/>
            <person name="Lovell J.T."/>
            <person name="Sreedasyam A."/>
            <person name="Maumus F."/>
            <person name="Tiley G.P."/>
            <person name="Fernandez-Pozo N."/>
            <person name="Barry K."/>
            <person name="Chen C."/>
            <person name="Wang M."/>
            <person name="Lipzen A."/>
            <person name="Daum C."/>
            <person name="Saski C.A."/>
            <person name="Payton A.C."/>
            <person name="Mcbreen J.C."/>
            <person name="Conrad R.E."/>
            <person name="Kollar L.M."/>
            <person name="Olsson S."/>
            <person name="Huttunen S."/>
            <person name="Landis J.B."/>
            <person name="Wickett N.J."/>
            <person name="Johnson M.G."/>
            <person name="Rensing S.A."/>
            <person name="Grimwood J."/>
            <person name="Schmutz J."/>
            <person name="Mcdaniel S.F."/>
        </authorList>
    </citation>
    <scope>NUCLEOTIDE SEQUENCE</scope>
    <source>
        <strain evidence="5">R40</strain>
    </source>
</reference>
<dbReference type="PROSITE" id="PS00018">
    <property type="entry name" value="EF_HAND_1"/>
    <property type="match status" value="4"/>
</dbReference>
<dbReference type="SUPFAM" id="SSF47473">
    <property type="entry name" value="EF-hand"/>
    <property type="match status" value="1"/>
</dbReference>
<dbReference type="AlphaFoldDB" id="A0A8T0J3Q1"/>
<comment type="caution">
    <text evidence="5">The sequence shown here is derived from an EMBL/GenBank/DDBJ whole genome shotgun (WGS) entry which is preliminary data.</text>
</comment>
<evidence type="ECO:0000256" key="3">
    <source>
        <dbReference type="ARBA" id="ARBA00022837"/>
    </source>
</evidence>
<keyword evidence="6" id="KW-1185">Reference proteome</keyword>
<dbReference type="PANTHER" id="PTHR10891">
    <property type="entry name" value="EF-HAND CALCIUM-BINDING DOMAIN CONTAINING PROTEIN"/>
    <property type="match status" value="1"/>
</dbReference>
<dbReference type="Proteomes" id="UP000822688">
    <property type="component" value="Chromosome 1"/>
</dbReference>
<dbReference type="InterPro" id="IPR018247">
    <property type="entry name" value="EF_Hand_1_Ca_BS"/>
</dbReference>
<dbReference type="InterPro" id="IPR002048">
    <property type="entry name" value="EF_hand_dom"/>
</dbReference>
<accession>A0A8T0J3Q1</accession>
<dbReference type="InterPro" id="IPR039647">
    <property type="entry name" value="EF_hand_pair_protein_CML-like"/>
</dbReference>
<dbReference type="InterPro" id="IPR011992">
    <property type="entry name" value="EF-hand-dom_pair"/>
</dbReference>
<dbReference type="GO" id="GO:0005509">
    <property type="term" value="F:calcium ion binding"/>
    <property type="evidence" value="ECO:0007669"/>
    <property type="project" value="InterPro"/>
</dbReference>
<dbReference type="EMBL" id="CM026421">
    <property type="protein sequence ID" value="KAG0590185.1"/>
    <property type="molecule type" value="Genomic_DNA"/>
</dbReference>